<comment type="similarity">
    <text evidence="2">Belongs to the peptidase S8 family.</text>
</comment>
<feature type="non-terminal residue" evidence="4">
    <location>
        <position position="1"/>
    </location>
</feature>
<evidence type="ECO:0000313" key="5">
    <source>
        <dbReference type="EMBL" id="GMN75153.1"/>
    </source>
</evidence>
<evidence type="ECO:0000256" key="1">
    <source>
        <dbReference type="ARBA" id="ARBA00004613"/>
    </source>
</evidence>
<organism evidence="4 6">
    <name type="scientific">Ficus carica</name>
    <name type="common">Common fig</name>
    <dbReference type="NCBI Taxonomy" id="3494"/>
    <lineage>
        <taxon>Eukaryota</taxon>
        <taxon>Viridiplantae</taxon>
        <taxon>Streptophyta</taxon>
        <taxon>Embryophyta</taxon>
        <taxon>Tracheophyta</taxon>
        <taxon>Spermatophyta</taxon>
        <taxon>Magnoliopsida</taxon>
        <taxon>eudicotyledons</taxon>
        <taxon>Gunneridae</taxon>
        <taxon>Pentapetalae</taxon>
        <taxon>rosids</taxon>
        <taxon>fabids</taxon>
        <taxon>Rosales</taxon>
        <taxon>Moraceae</taxon>
        <taxon>Ficeae</taxon>
        <taxon>Ficus</taxon>
    </lineage>
</organism>
<dbReference type="InterPro" id="IPR036852">
    <property type="entry name" value="Peptidase_S8/S53_dom_sf"/>
</dbReference>
<evidence type="ECO:0000256" key="3">
    <source>
        <dbReference type="ARBA" id="ARBA00022729"/>
    </source>
</evidence>
<dbReference type="GO" id="GO:0006508">
    <property type="term" value="P:proteolysis"/>
    <property type="evidence" value="ECO:0007669"/>
    <property type="project" value="InterPro"/>
</dbReference>
<name>A0AA88EJ33_FICCA</name>
<accession>A0AA88EJ33</accession>
<dbReference type="AlphaFoldDB" id="A0AA88EJ33"/>
<dbReference type="EMBL" id="BTGU01022212">
    <property type="protein sequence ID" value="GMN75153.1"/>
    <property type="molecule type" value="Genomic_DNA"/>
</dbReference>
<dbReference type="EMBL" id="BTGU01022210">
    <property type="protein sequence ID" value="GMN75148.1"/>
    <property type="molecule type" value="Genomic_DNA"/>
</dbReference>
<keyword evidence="6" id="KW-1185">Reference proteome</keyword>
<evidence type="ECO:0000313" key="4">
    <source>
        <dbReference type="EMBL" id="GMN75148.1"/>
    </source>
</evidence>
<comment type="subcellular location">
    <subcellularLocation>
        <location evidence="1">Secreted</location>
    </subcellularLocation>
</comment>
<dbReference type="Proteomes" id="UP001187192">
    <property type="component" value="Unassembled WGS sequence"/>
</dbReference>
<reference evidence="4" key="1">
    <citation type="submission" date="2023-07" db="EMBL/GenBank/DDBJ databases">
        <title>draft genome sequence of fig (Ficus carica).</title>
        <authorList>
            <person name="Takahashi T."/>
            <person name="Nishimura K."/>
        </authorList>
    </citation>
    <scope>NUCLEOTIDE SEQUENCE</scope>
</reference>
<dbReference type="InterPro" id="IPR045051">
    <property type="entry name" value="SBT"/>
</dbReference>
<dbReference type="GO" id="GO:0004252">
    <property type="term" value="F:serine-type endopeptidase activity"/>
    <property type="evidence" value="ECO:0007669"/>
    <property type="project" value="InterPro"/>
</dbReference>
<gene>
    <name evidence="4" type="ORF">TIFTF001_056801</name>
    <name evidence="5" type="ORF">TIFTF001_056803</name>
</gene>
<dbReference type="PANTHER" id="PTHR10795">
    <property type="entry name" value="PROPROTEIN CONVERTASE SUBTILISIN/KEXIN"/>
    <property type="match status" value="1"/>
</dbReference>
<dbReference type="GO" id="GO:0005576">
    <property type="term" value="C:extracellular region"/>
    <property type="evidence" value="ECO:0007669"/>
    <property type="project" value="UniProtKB-SubCell"/>
</dbReference>
<keyword evidence="3" id="KW-0732">Signal</keyword>
<sequence>MCYITTVLLFLYRYCYEDSLDKKLVKGKIVLCDGFGIGPILAGAVGVVRSGGDFGKFAVTYPLPLSSLSLEDSAKVYIYLNSTRKPTASIWKSKEKTDKLAPYIPSYSSRGPNPITPEILK</sequence>
<evidence type="ECO:0000313" key="6">
    <source>
        <dbReference type="Proteomes" id="UP001187192"/>
    </source>
</evidence>
<evidence type="ECO:0000256" key="2">
    <source>
        <dbReference type="ARBA" id="ARBA00011073"/>
    </source>
</evidence>
<dbReference type="Gene3D" id="3.50.30.30">
    <property type="match status" value="1"/>
</dbReference>
<comment type="caution">
    <text evidence="4">The sequence shown here is derived from an EMBL/GenBank/DDBJ whole genome shotgun (WGS) entry which is preliminary data.</text>
</comment>
<dbReference type="CDD" id="cd02120">
    <property type="entry name" value="PA_subtilisin_like"/>
    <property type="match status" value="1"/>
</dbReference>
<dbReference type="Gene3D" id="3.40.50.200">
    <property type="entry name" value="Peptidase S8/S53 domain"/>
    <property type="match status" value="1"/>
</dbReference>
<protein>
    <submittedName>
        <fullName evidence="4">Uncharacterized protein</fullName>
    </submittedName>
</protein>
<proteinExistence type="inferred from homology"/>